<gene>
    <name evidence="1" type="ORF">SBF1_9140001</name>
</gene>
<proteinExistence type="predicted"/>
<dbReference type="InterPro" id="IPR042099">
    <property type="entry name" value="ANL_N_sf"/>
</dbReference>
<dbReference type="PANTHER" id="PTHR36932">
    <property type="entry name" value="CAPSULAR POLYSACCHARIDE BIOSYNTHESIS PROTEIN"/>
    <property type="match status" value="1"/>
</dbReference>
<dbReference type="Proteomes" id="UP000238916">
    <property type="component" value="Unassembled WGS sequence"/>
</dbReference>
<dbReference type="AlphaFoldDB" id="A0A2U3LWZ9"/>
<dbReference type="InterPro" id="IPR053158">
    <property type="entry name" value="CapK_Type1_Caps_Biosynth"/>
</dbReference>
<dbReference type="EMBL" id="OMOF01000906">
    <property type="protein sequence ID" value="SPF56451.1"/>
    <property type="molecule type" value="Genomic_DNA"/>
</dbReference>
<sequence length="310" mass="35697">MTEALSANTRLQKMEKTRKIKKVAFYAGVDGRFGGVALALQGRKGFAKRLIDLRPFDINAPLEETLEEINKFQPDMLSGYTAGISILARCQQEGRIKINPIIVMSGGEPLYEADHNLMKRVYKVPITNAYGASEAFCLGMGGDEYDGIYLMDDIHYIEIMEDHILVTNLYNYTQPIIRYRLNDKLTLKEDNKKQFPFRLVENIIGREETLLWFNNDKGEKDYIHPVVFTSLSIRGIEKFQIVLKSEESFELLVIIPDRNLEAMAHNEAKISFDKLLIKKEMKNVAYTINTVEHPIIDKISKKYKMVLKDY</sequence>
<evidence type="ECO:0000313" key="1">
    <source>
        <dbReference type="EMBL" id="SPF56451.1"/>
    </source>
</evidence>
<dbReference type="SUPFAM" id="SSF56801">
    <property type="entry name" value="Acetyl-CoA synthetase-like"/>
    <property type="match status" value="1"/>
</dbReference>
<evidence type="ECO:0000313" key="2">
    <source>
        <dbReference type="Proteomes" id="UP000238916"/>
    </source>
</evidence>
<dbReference type="PANTHER" id="PTHR36932:SF1">
    <property type="entry name" value="CAPSULAR POLYSACCHARIDE BIOSYNTHESIS PROTEIN"/>
    <property type="match status" value="1"/>
</dbReference>
<organism evidence="1 2">
    <name type="scientific">Candidatus Desulfosporosinus infrequens</name>
    <dbReference type="NCBI Taxonomy" id="2043169"/>
    <lineage>
        <taxon>Bacteria</taxon>
        <taxon>Bacillati</taxon>
        <taxon>Bacillota</taxon>
        <taxon>Clostridia</taxon>
        <taxon>Eubacteriales</taxon>
        <taxon>Desulfitobacteriaceae</taxon>
        <taxon>Desulfosporosinus</taxon>
    </lineage>
</organism>
<evidence type="ECO:0008006" key="3">
    <source>
        <dbReference type="Google" id="ProtNLM"/>
    </source>
</evidence>
<dbReference type="Gene3D" id="3.40.50.12780">
    <property type="entry name" value="N-terminal domain of ligase-like"/>
    <property type="match status" value="1"/>
</dbReference>
<protein>
    <recommendedName>
        <fullName evidence="3">AMP-dependent synthetase/ligase domain-containing protein</fullName>
    </recommendedName>
</protein>
<reference evidence="2" key="1">
    <citation type="submission" date="2018-02" db="EMBL/GenBank/DDBJ databases">
        <authorList>
            <person name="Hausmann B."/>
        </authorList>
    </citation>
    <scope>NUCLEOTIDE SEQUENCE [LARGE SCALE GENOMIC DNA]</scope>
    <source>
        <strain evidence="2">Peat soil MAG SbF1</strain>
    </source>
</reference>
<name>A0A2U3LWZ9_9FIRM</name>
<accession>A0A2U3LWZ9</accession>